<evidence type="ECO:0000313" key="3">
    <source>
        <dbReference type="EMBL" id="KAF2836853.1"/>
    </source>
</evidence>
<dbReference type="GO" id="GO:0016579">
    <property type="term" value="P:protein deubiquitination"/>
    <property type="evidence" value="ECO:0007669"/>
    <property type="project" value="InterPro"/>
</dbReference>
<comment type="caution">
    <text evidence="3">The sequence shown here is derived from an EMBL/GenBank/DDBJ whole genome shotgun (WGS) entry which is preliminary data.</text>
</comment>
<dbReference type="InterPro" id="IPR018200">
    <property type="entry name" value="USP_CS"/>
</dbReference>
<dbReference type="GO" id="GO:0005829">
    <property type="term" value="C:cytosol"/>
    <property type="evidence" value="ECO:0007669"/>
    <property type="project" value="TreeGrafter"/>
</dbReference>
<dbReference type="EMBL" id="MU006102">
    <property type="protein sequence ID" value="KAF2836853.1"/>
    <property type="molecule type" value="Genomic_DNA"/>
</dbReference>
<feature type="region of interest" description="Disordered" evidence="1">
    <location>
        <begin position="1"/>
        <end position="169"/>
    </location>
</feature>
<dbReference type="InterPro" id="IPR016024">
    <property type="entry name" value="ARM-type_fold"/>
</dbReference>
<feature type="compositionally biased region" description="Polar residues" evidence="1">
    <location>
        <begin position="90"/>
        <end position="113"/>
    </location>
</feature>
<name>A0A9P4S883_9PEZI</name>
<organism evidence="3 4">
    <name type="scientific">Patellaria atrata CBS 101060</name>
    <dbReference type="NCBI Taxonomy" id="1346257"/>
    <lineage>
        <taxon>Eukaryota</taxon>
        <taxon>Fungi</taxon>
        <taxon>Dikarya</taxon>
        <taxon>Ascomycota</taxon>
        <taxon>Pezizomycotina</taxon>
        <taxon>Dothideomycetes</taxon>
        <taxon>Dothideomycetes incertae sedis</taxon>
        <taxon>Patellariales</taxon>
        <taxon>Patellariaceae</taxon>
        <taxon>Patellaria</taxon>
    </lineage>
</organism>
<dbReference type="InterPro" id="IPR001394">
    <property type="entry name" value="Peptidase_C19_UCH"/>
</dbReference>
<keyword evidence="4" id="KW-1185">Reference proteome</keyword>
<sequence length="2509" mass="286525">MDQDVVMEQGEYLPQSRAPSSEPSLPRRDSIEDANPELTRKRPRVDSGEQATRNMSTEPVIDELAKVEPDSPTASPTASLPRSPHEVHTPNGQEQTVPQTPHSRQSSRVTINVRTPLPNHPPRDPGSPIVLPEPVSDIPMDSHDTAEQQAQPTRRERADSLTSNPSSPFIEMIADGDEEELRPEVIALDGSGSLAEAILETFPVFGHEHPEACAKAISHHFGTAPVIDMSAFTKLCRWFYDQLVELQSHKSEWKAMYKDQMLLWDELQQAMLRLLSRRNPLGEEYESNQLNVKEEPVQQLLTYYAKICSRFIQLDVEYLETIPVESVEKPYLVSVKPLKFLRALFNYRNEETPLWGVLRRSYHMDPTEVCMEIVQEWLAAPSNGMVPLLQLAKSLMERIQFCPSLRVVTLWTTHITMALSFTVFPSQLPMRIGFPKYLVSFFRAANDLLQKSVDKKSSSLPADFYRELMGHLADQLRLMGGDDDPFSKILFREIAKQDEGVDLDHVTDIVPEAWRFNLLKRYLAQTKHMELRVLGVDQMATSLVNAWSAYYKTDGPNHPVLQYLSKFLLRTHVIDDIFGVDAHEQVISKSGNVVAFPLVIRNYTENETDAIWRTITTSLDPLVVTSTLNIIGNIVPHMQFSEVIYLCGKFRELSLEAFTHDVCQSLRSVFHRIRQHGWPESEDNMCPFEICIRLLQVTSLPGTTAKNTQPVQQMALQELTEFCRSGAMDQKVRIMIYDACISDIRAKSANSTGSLHAIFIVLQICLVEDRLYLLKKKDLLRLVVEEVCYFSQHHRNIPPSSAFTSLFEPRFKLLSELIVSGKDDASVPIQQEDELWSVLVGRNAVNNDVRILAWQSLAYIFRDAYVEHGFLQRIVNKHLPALEPEYFLEGIFFFLQQVIDYQLRVGPFLSVSDDGMLKIPSGETLWRVITSASDATIAERTANLLSRLYMEGKQLKGLQKEVIEAAHMKVVDECIKQLQNCYTHSRSYGEVTTTQESDTRSFELQKEIEAYQRHFTRTIMFLQLALQQVRRSTIFSPPSPKPSTRIIVKDSNIKGNLVVVRFQPHSNGKAYPQQDLEIGDLETLADFHKRISEITGFPRFRVIFGGMTRDFSTDAQTVRDAKIAGKGLVLIHKAHNPEQDIPATHMGRSTFERQLLSHFDHLYSFMDAEDTLSKACYEFLTLFPAHQKVVDAVRSSNTAGEDVFPLKQGYRILYSIRSLEAHLVAQQKASLMDDRFIKRGIHLLTHAITNNAFAAEHLEKGITQSVVESMLNCLLLLLKERPLPQDSAKEFPEESLLVERLLSYLQLSLAPSDRAKLATACYAILIEASLHSNKIWETFKNTPGLTTLHNRLLLADPRVELRESIARCIGANLGALSTSTSPSVKEFSSFYWHLLLDLVPSVMEFPTQSNQFFIISAQLFDPVDDVGHEESTLKSYLFLWSQLLLQYEHYEVVGKEEADEVVMGLTKLIYRCIQYLKSFKKPLHQESLAKNLFIKFLFTPLSCENNNQDDVELGSWPLLESRSRKGVYDVLLALCEDYSTHRTLLALNAKLMCGDNVGVIGFHRDRKQEIRAPSGYVGMRNLSQTCYMNSLLTQLFMNVDFRRFIIESNILDEDKQQLLKETQSLFAYMQESYARCADPKDFAMAVRNYGEQIDVTCQMDVGEFYNSIFDQWEEQMLSDEMKKQFRSFYGGQVVNQTKSKECEHVSEMKESFFAIQCDVAGKSRLEESLKSFVRGNVCEGSNKYKCESCDGRLVDAVRRTCLKDVPDNLIFHLKRFEFDVSAMAKSKVNEYFEFPDSIDVSPYTFDHLNEPDKPINPDWFNLVGVLVHRGGTESGHYYSYMRERPLAPGAAPRWVQFNDDEVTDFDLRDIPELCFGGQDPFEPHKLRTDSAYLLFYQRASKLEADSEMFVRGVSPKAVIPQDLKTKILQDNEFLLREYCLFDPGQSQFVRELLVKMGILSNGICSDDHGIEQMAIETCLSHLQNVVSRTMDLPDLDSMMYLLDKVTSADGRCSQILVEWFFIKSDTGLQDLLVEGPPKVRVMTLQLLAKSLQLVREKSPVAYFGEEDGDSESESLSYGTGLLNRITAKLADMILYIHTALRAWDDFFQFLSYISALGIPERVGLLNAQCLRNCLVLLVAQSHTGTKQSYGHIAHVLLKRHIVISWQGLTDFVNSLLSSIDLKEDILNSYHAREAIFDANVAQYPLVREEYDYLCLWDTKDSCLIALGRILETWDSQKEAERQKPFIPSQIVRKLLEASPKLGLYKSIFQTLRDGIKLYEAPYRVPYVRAAAAFCQNCVSDRDAQTMIDIIIDSANEMDSNGGFAHLTFFYDILYGRNDRISVKGGNFLYEYAISTADHWAPLLLTFEHLDVRIQAIRLLRDVIFAYEPSFNGKEEYNNEIVRLKAVRGLVADCSKRATDAYENELPRMYMQPVIDCIEECIIWIEKFLKLEDIDDNLKSGHDRVLLQKCLAVRDKLVYWIDPDQDVIQSGDEWNHSEEFESDSDDLEKS</sequence>
<dbReference type="OrthoDB" id="420187at2759"/>
<protein>
    <recommendedName>
        <fullName evidence="2">USP domain-containing protein</fullName>
    </recommendedName>
</protein>
<dbReference type="InterPro" id="IPR028889">
    <property type="entry name" value="USP"/>
</dbReference>
<dbReference type="Pfam" id="PF00443">
    <property type="entry name" value="UCH"/>
    <property type="match status" value="1"/>
</dbReference>
<reference evidence="3" key="1">
    <citation type="journal article" date="2020" name="Stud. Mycol.">
        <title>101 Dothideomycetes genomes: a test case for predicting lifestyles and emergence of pathogens.</title>
        <authorList>
            <person name="Haridas S."/>
            <person name="Albert R."/>
            <person name="Binder M."/>
            <person name="Bloem J."/>
            <person name="Labutti K."/>
            <person name="Salamov A."/>
            <person name="Andreopoulos B."/>
            <person name="Baker S."/>
            <person name="Barry K."/>
            <person name="Bills G."/>
            <person name="Bluhm B."/>
            <person name="Cannon C."/>
            <person name="Castanera R."/>
            <person name="Culley D."/>
            <person name="Daum C."/>
            <person name="Ezra D."/>
            <person name="Gonzalez J."/>
            <person name="Henrissat B."/>
            <person name="Kuo A."/>
            <person name="Liang C."/>
            <person name="Lipzen A."/>
            <person name="Lutzoni F."/>
            <person name="Magnuson J."/>
            <person name="Mondo S."/>
            <person name="Nolan M."/>
            <person name="Ohm R."/>
            <person name="Pangilinan J."/>
            <person name="Park H.-J."/>
            <person name="Ramirez L."/>
            <person name="Alfaro M."/>
            <person name="Sun H."/>
            <person name="Tritt A."/>
            <person name="Yoshinaga Y."/>
            <person name="Zwiers L.-H."/>
            <person name="Turgeon B."/>
            <person name="Goodwin S."/>
            <person name="Spatafora J."/>
            <person name="Crous P."/>
            <person name="Grigoriev I."/>
        </authorList>
    </citation>
    <scope>NUCLEOTIDE SEQUENCE</scope>
    <source>
        <strain evidence="3">CBS 101060</strain>
    </source>
</reference>
<gene>
    <name evidence="3" type="ORF">M501DRAFT_996535</name>
</gene>
<dbReference type="InterPro" id="IPR021905">
    <property type="entry name" value="DUF3517"/>
</dbReference>
<dbReference type="Pfam" id="PF12030">
    <property type="entry name" value="DUF3517"/>
    <property type="match status" value="1"/>
</dbReference>
<dbReference type="GO" id="GO:0004843">
    <property type="term" value="F:cysteine-type deubiquitinase activity"/>
    <property type="evidence" value="ECO:0007669"/>
    <property type="project" value="InterPro"/>
</dbReference>
<feature type="compositionally biased region" description="Basic and acidic residues" evidence="1">
    <location>
        <begin position="38"/>
        <end position="47"/>
    </location>
</feature>
<dbReference type="InterPro" id="IPR038765">
    <property type="entry name" value="Papain-like_cys_pep_sf"/>
</dbReference>
<dbReference type="PANTHER" id="PTHR24006">
    <property type="entry name" value="UBIQUITIN CARBOXYL-TERMINAL HYDROLASE"/>
    <property type="match status" value="1"/>
</dbReference>
<dbReference type="PROSITE" id="PS50235">
    <property type="entry name" value="USP_3"/>
    <property type="match status" value="1"/>
</dbReference>
<dbReference type="SUPFAM" id="SSF48371">
    <property type="entry name" value="ARM repeat"/>
    <property type="match status" value="1"/>
</dbReference>
<feature type="domain" description="USP" evidence="2">
    <location>
        <begin position="1577"/>
        <end position="1899"/>
    </location>
</feature>
<evidence type="ECO:0000259" key="2">
    <source>
        <dbReference type="PROSITE" id="PS50235"/>
    </source>
</evidence>
<evidence type="ECO:0000313" key="4">
    <source>
        <dbReference type="Proteomes" id="UP000799429"/>
    </source>
</evidence>
<dbReference type="InterPro" id="IPR050164">
    <property type="entry name" value="Peptidase_C19"/>
</dbReference>
<dbReference type="Gene3D" id="3.90.70.10">
    <property type="entry name" value="Cysteine proteinases"/>
    <property type="match status" value="1"/>
</dbReference>
<proteinExistence type="predicted"/>
<dbReference type="GO" id="GO:0005634">
    <property type="term" value="C:nucleus"/>
    <property type="evidence" value="ECO:0007669"/>
    <property type="project" value="TreeGrafter"/>
</dbReference>
<dbReference type="SUPFAM" id="SSF54001">
    <property type="entry name" value="Cysteine proteinases"/>
    <property type="match status" value="1"/>
</dbReference>
<dbReference type="PROSITE" id="PS00973">
    <property type="entry name" value="USP_2"/>
    <property type="match status" value="1"/>
</dbReference>
<dbReference type="FunFam" id="3.90.70.10:FF:000022">
    <property type="entry name" value="Ubiquitin carboxyl-terminal hydrolase 24"/>
    <property type="match status" value="1"/>
</dbReference>
<dbReference type="Proteomes" id="UP000799429">
    <property type="component" value="Unassembled WGS sequence"/>
</dbReference>
<accession>A0A9P4S883</accession>
<evidence type="ECO:0000256" key="1">
    <source>
        <dbReference type="SAM" id="MobiDB-lite"/>
    </source>
</evidence>